<gene>
    <name evidence="7" type="ORF">TW77_09125</name>
</gene>
<dbReference type="InterPro" id="IPR000524">
    <property type="entry name" value="Tscrpt_reg_HTH_GntR"/>
</dbReference>
<dbReference type="GO" id="GO:0003700">
    <property type="term" value="F:DNA-binding transcription factor activity"/>
    <property type="evidence" value="ECO:0007669"/>
    <property type="project" value="InterPro"/>
</dbReference>
<dbReference type="Pfam" id="PF00392">
    <property type="entry name" value="GntR"/>
    <property type="match status" value="1"/>
</dbReference>
<dbReference type="InterPro" id="IPR015424">
    <property type="entry name" value="PyrdxlP-dep_Trfase"/>
</dbReference>
<organism evidence="7 8">
    <name type="scientific">Pseudoalteromonas rubra</name>
    <dbReference type="NCBI Taxonomy" id="43658"/>
    <lineage>
        <taxon>Bacteria</taxon>
        <taxon>Pseudomonadati</taxon>
        <taxon>Pseudomonadota</taxon>
        <taxon>Gammaproteobacteria</taxon>
        <taxon>Alteromonadales</taxon>
        <taxon>Pseudoalteromonadaceae</taxon>
        <taxon>Pseudoalteromonas</taxon>
    </lineage>
</organism>
<dbReference type="InterPro" id="IPR036388">
    <property type="entry name" value="WH-like_DNA-bd_sf"/>
</dbReference>
<dbReference type="InterPro" id="IPR051446">
    <property type="entry name" value="HTH_trans_reg/aminotransferase"/>
</dbReference>
<dbReference type="InterPro" id="IPR036390">
    <property type="entry name" value="WH_DNA-bd_sf"/>
</dbReference>
<comment type="caution">
    <text evidence="7">The sequence shown here is derived from an EMBL/GenBank/DDBJ whole genome shotgun (WGS) entry which is preliminary data.</text>
</comment>
<evidence type="ECO:0000313" key="8">
    <source>
        <dbReference type="Proteomes" id="UP000033452"/>
    </source>
</evidence>
<feature type="domain" description="HTH gntR-type" evidence="6">
    <location>
        <begin position="11"/>
        <end position="79"/>
    </location>
</feature>
<dbReference type="SUPFAM" id="SSF46785">
    <property type="entry name" value="Winged helix' DNA-binding domain"/>
    <property type="match status" value="1"/>
</dbReference>
<dbReference type="Proteomes" id="UP000033452">
    <property type="component" value="Unassembled WGS sequence"/>
</dbReference>
<proteinExistence type="inferred from homology"/>
<dbReference type="PROSITE" id="PS50949">
    <property type="entry name" value="HTH_GNTR"/>
    <property type="match status" value="1"/>
</dbReference>
<dbReference type="InterPro" id="IPR004839">
    <property type="entry name" value="Aminotransferase_I/II_large"/>
</dbReference>
<keyword evidence="2" id="KW-0663">Pyridoxal phosphate</keyword>
<dbReference type="SMART" id="SM00345">
    <property type="entry name" value="HTH_GNTR"/>
    <property type="match status" value="1"/>
</dbReference>
<evidence type="ECO:0000313" key="7">
    <source>
        <dbReference type="EMBL" id="KJZ09648.1"/>
    </source>
</evidence>
<keyword evidence="3" id="KW-0805">Transcription regulation</keyword>
<name>A0A0F4QPN5_9GAMM</name>
<evidence type="ECO:0000256" key="1">
    <source>
        <dbReference type="ARBA" id="ARBA00005384"/>
    </source>
</evidence>
<dbReference type="AlphaFoldDB" id="A0A0F4QPN5"/>
<reference evidence="7 8" key="1">
    <citation type="journal article" date="2015" name="BMC Genomics">
        <title>Genome mining reveals unlocked bioactive potential of marine Gram-negative bacteria.</title>
        <authorList>
            <person name="Machado H."/>
            <person name="Sonnenschein E.C."/>
            <person name="Melchiorsen J."/>
            <person name="Gram L."/>
        </authorList>
    </citation>
    <scope>NUCLEOTIDE SEQUENCE [LARGE SCALE GENOMIC DNA]</scope>
    <source>
        <strain evidence="7 8">S2471</strain>
    </source>
</reference>
<dbReference type="SUPFAM" id="SSF53383">
    <property type="entry name" value="PLP-dependent transferases"/>
    <property type="match status" value="1"/>
</dbReference>
<evidence type="ECO:0000256" key="4">
    <source>
        <dbReference type="ARBA" id="ARBA00023125"/>
    </source>
</evidence>
<accession>A0A0F4QPN5</accession>
<keyword evidence="8" id="KW-1185">Reference proteome</keyword>
<comment type="similarity">
    <text evidence="1">In the C-terminal section; belongs to the class-I pyridoxal-phosphate-dependent aminotransferase family.</text>
</comment>
<evidence type="ECO:0000256" key="3">
    <source>
        <dbReference type="ARBA" id="ARBA00023015"/>
    </source>
</evidence>
<keyword evidence="4" id="KW-0238">DNA-binding</keyword>
<dbReference type="PATRIC" id="fig|43658.5.peg.1927"/>
<dbReference type="InterPro" id="IPR015421">
    <property type="entry name" value="PyrdxlP-dep_Trfase_major"/>
</dbReference>
<dbReference type="EMBL" id="JXYA01000018">
    <property type="protein sequence ID" value="KJZ09648.1"/>
    <property type="molecule type" value="Genomic_DNA"/>
</dbReference>
<dbReference type="CDD" id="cd07377">
    <property type="entry name" value="WHTH_GntR"/>
    <property type="match status" value="1"/>
</dbReference>
<evidence type="ECO:0000256" key="5">
    <source>
        <dbReference type="ARBA" id="ARBA00023163"/>
    </source>
</evidence>
<evidence type="ECO:0000256" key="2">
    <source>
        <dbReference type="ARBA" id="ARBA00022898"/>
    </source>
</evidence>
<evidence type="ECO:0000259" key="6">
    <source>
        <dbReference type="PROSITE" id="PS50949"/>
    </source>
</evidence>
<dbReference type="PANTHER" id="PTHR46577:SF1">
    <property type="entry name" value="HTH-TYPE TRANSCRIPTIONAL REGULATORY PROTEIN GABR"/>
    <property type="match status" value="1"/>
</dbReference>
<sequence>MLTGAPLTQNTPKYIQLAEQICDAIKQGHLQPDDPLPSARKLAELYGINRHTVMTALQNLVAQGWLCSAQRRGYRVNQALPVESSQLVVQPNTQARDIKPDFALSLPDTHTSSVEKETCEYSFAGGLADLSDFPYDEFRRHLSQACRAVNVPHLHYGNCSGEPALKQQLQHYLRRARALECDDLLVCNGSQEALFLIAKAFIKPGEGVAVESLGYPPAHCAFEACGATLHGIAQDKEGLSVDSLRACFERNKIKLLYLTPLHQYPTMVTLSVARRMAIYQLCTEYGVFIIEDDYDHEFHYRCPPLQPMAANDPHGIVIYVSTFSKIMFAGARMGYLVARADVLNQLVLLKQLMNHKNDILLQMALASWMASGEFERHLRRMTKRYQARCDAMALELKRYQAQGYALTFTVPDGGMAFWVNVHQDVSELGARAAEQGVYVQTEAEFWQFPQQNYTHIRLGFAGQSEEKMRAGLARIIALL</sequence>
<dbReference type="GO" id="GO:0003677">
    <property type="term" value="F:DNA binding"/>
    <property type="evidence" value="ECO:0007669"/>
    <property type="project" value="UniProtKB-KW"/>
</dbReference>
<dbReference type="OrthoDB" id="9808770at2"/>
<dbReference type="PANTHER" id="PTHR46577">
    <property type="entry name" value="HTH-TYPE TRANSCRIPTIONAL REGULATORY PROTEIN GABR"/>
    <property type="match status" value="1"/>
</dbReference>
<dbReference type="CDD" id="cd00609">
    <property type="entry name" value="AAT_like"/>
    <property type="match status" value="1"/>
</dbReference>
<dbReference type="Gene3D" id="1.10.10.10">
    <property type="entry name" value="Winged helix-like DNA-binding domain superfamily/Winged helix DNA-binding domain"/>
    <property type="match status" value="1"/>
</dbReference>
<keyword evidence="5" id="KW-0804">Transcription</keyword>
<dbReference type="GO" id="GO:0030170">
    <property type="term" value="F:pyridoxal phosphate binding"/>
    <property type="evidence" value="ECO:0007669"/>
    <property type="project" value="InterPro"/>
</dbReference>
<dbReference type="PRINTS" id="PR00035">
    <property type="entry name" value="HTHGNTR"/>
</dbReference>
<dbReference type="RefSeq" id="WP_046004667.1">
    <property type="nucleotide sequence ID" value="NZ_JXYA01000018.1"/>
</dbReference>
<protein>
    <submittedName>
        <fullName evidence="7">GntR family transcriptional regulator</fullName>
    </submittedName>
</protein>
<dbReference type="Gene3D" id="3.40.640.10">
    <property type="entry name" value="Type I PLP-dependent aspartate aminotransferase-like (Major domain)"/>
    <property type="match status" value="1"/>
</dbReference>
<dbReference type="Pfam" id="PF00155">
    <property type="entry name" value="Aminotran_1_2"/>
    <property type="match status" value="1"/>
</dbReference>